<name>A0A7K1LMT6_9FLAO</name>
<keyword evidence="3" id="KW-1185">Reference proteome</keyword>
<gene>
    <name evidence="2" type="ORF">FLP08_04535</name>
</gene>
<dbReference type="AlphaFoldDB" id="A0A7K1LMT6"/>
<feature type="domain" description="DUF6268" evidence="1">
    <location>
        <begin position="106"/>
        <end position="307"/>
    </location>
</feature>
<protein>
    <recommendedName>
        <fullName evidence="1">DUF6268 domain-containing protein</fullName>
    </recommendedName>
</protein>
<evidence type="ECO:0000259" key="1">
    <source>
        <dbReference type="Pfam" id="PF19783"/>
    </source>
</evidence>
<accession>A0A7K1LMT6</accession>
<proteinExistence type="predicted"/>
<dbReference type="OrthoDB" id="1114906at2"/>
<dbReference type="InterPro" id="IPR046235">
    <property type="entry name" value="DUF6268"/>
</dbReference>
<organism evidence="2 3">
    <name type="scientific">Christiangramia aestuarii</name>
    <dbReference type="NCBI Taxonomy" id="1028746"/>
    <lineage>
        <taxon>Bacteria</taxon>
        <taxon>Pseudomonadati</taxon>
        <taxon>Bacteroidota</taxon>
        <taxon>Flavobacteriia</taxon>
        <taxon>Flavobacteriales</taxon>
        <taxon>Flavobacteriaceae</taxon>
        <taxon>Christiangramia</taxon>
    </lineage>
</organism>
<evidence type="ECO:0000313" key="2">
    <source>
        <dbReference type="EMBL" id="MUP41830.1"/>
    </source>
</evidence>
<dbReference type="Proteomes" id="UP000460416">
    <property type="component" value="Unassembled WGS sequence"/>
</dbReference>
<comment type="caution">
    <text evidence="2">The sequence shown here is derived from an EMBL/GenBank/DDBJ whole genome shotgun (WGS) entry which is preliminary data.</text>
</comment>
<dbReference type="EMBL" id="VJVW01000002">
    <property type="protein sequence ID" value="MUP41830.1"/>
    <property type="molecule type" value="Genomic_DNA"/>
</dbReference>
<dbReference type="Pfam" id="PF19783">
    <property type="entry name" value="DUF6268"/>
    <property type="match status" value="1"/>
</dbReference>
<evidence type="ECO:0000313" key="3">
    <source>
        <dbReference type="Proteomes" id="UP000460416"/>
    </source>
</evidence>
<sequence length="318" mass="36767">MYICSIHGMLRKQKSWKAMRIPRLFLIALMITMGPNLLAQSTDLARVEYTYFPQKNSDNSFRRFRALAAFPIALKKEGAYLVPGVEYRNVNFKYNDPEAFETGNLDRFQSFTGVLGYTFPFGTDWRFGAQAGVKIASNFSEGYITNGDLIYTGAFFFVKTKENEENDNAWRVILGLQYSTTTGFPFPLPIVNYYRRWDEKWSYTLGTPKSNLKYYFNDKHEIQAFVTLDGFFANVQKNFDATPSNTGNDNIVDNISMTVVLSGLGYEFSLTDHIKFYFYGGHTLRNDIRLRDRDNQDVYNINETNTFYGRSGIKFTIF</sequence>
<reference evidence="2 3" key="1">
    <citation type="submission" date="2019-07" db="EMBL/GenBank/DDBJ databases">
        <title>Gramella aestuarii sp. nov., isolated from a tidal flat, and emended description of Gramella echinicola.</title>
        <authorList>
            <person name="Liu L."/>
        </authorList>
    </citation>
    <scope>NUCLEOTIDE SEQUENCE [LARGE SCALE GENOMIC DNA]</scope>
    <source>
        <strain evidence="2 3">BS12</strain>
    </source>
</reference>